<organism evidence="1 2">
    <name type="scientific">Lactiplantibacillus plantarum</name>
    <name type="common">Lactobacillus plantarum</name>
    <dbReference type="NCBI Taxonomy" id="1590"/>
    <lineage>
        <taxon>Bacteria</taxon>
        <taxon>Bacillati</taxon>
        <taxon>Bacillota</taxon>
        <taxon>Bacilli</taxon>
        <taxon>Lactobacillales</taxon>
        <taxon>Lactobacillaceae</taxon>
        <taxon>Lactiplantibacillus</taxon>
    </lineage>
</organism>
<dbReference type="AlphaFoldDB" id="A0A165R8X4"/>
<comment type="caution">
    <text evidence="1">The sequence shown here is derived from an EMBL/GenBank/DDBJ whole genome shotgun (WGS) entry which is preliminary data.</text>
</comment>
<evidence type="ECO:0000313" key="1">
    <source>
        <dbReference type="EMBL" id="KZU92757.1"/>
    </source>
</evidence>
<accession>A0A165R8X4</accession>
<name>A0A165R8X4_LACPN</name>
<proteinExistence type="predicted"/>
<dbReference type="PATRIC" id="fig|1590.201.peg.2663"/>
<dbReference type="Proteomes" id="UP000076882">
    <property type="component" value="Unassembled WGS sequence"/>
</dbReference>
<gene>
    <name evidence="1" type="ORF">Lp19_2739</name>
</gene>
<dbReference type="Pfam" id="PF11300">
    <property type="entry name" value="DUF3102"/>
    <property type="match status" value="1"/>
</dbReference>
<dbReference type="RefSeq" id="WP_016526757.1">
    <property type="nucleotide sequence ID" value="NZ_CP028335.1"/>
</dbReference>
<dbReference type="EMBL" id="LUXM01000038">
    <property type="protein sequence ID" value="KZU92757.1"/>
    <property type="molecule type" value="Genomic_DNA"/>
</dbReference>
<evidence type="ECO:0000313" key="2">
    <source>
        <dbReference type="Proteomes" id="UP000076882"/>
    </source>
</evidence>
<sequence>MERKDITQQVVETPSDQALSTDLTQITTEIKSYQSMAGQSIFEIGRRLKWVKENDLAHGEYEKWLKSVGVDKTFANRAVKIVDGLGESNVATSQHLGVEALYQIATLPEEERQKLHRLESGEEKTPDEMTVRELRELKKQLKAKDDQHAAEQAALKDKYEARLQRIKAEGIREVEIPVPIVPDDYEDLKKQTKLLATKNQLLEEVNAEGDREIEALREERDQYAETSEKYEQMTEKIEQLKHQQTLLMANNELNRQFNQLVQAAIDAADRLSEVVERSDFTKIDAYDNAILALLRLKDKMAHNVQRLEAGLEQNPWSEEQ</sequence>
<dbReference type="InterPro" id="IPR021451">
    <property type="entry name" value="DUF3102"/>
</dbReference>
<reference evidence="1 2" key="1">
    <citation type="submission" date="2016-03" db="EMBL/GenBank/DDBJ databases">
        <title>Comparative genomics of 54 Lactobacillus plantarum strains reveals genomic uncoupling from niche constraints.</title>
        <authorList>
            <person name="Martino M.E."/>
        </authorList>
    </citation>
    <scope>NUCLEOTIDE SEQUENCE [LARGE SCALE GENOMIC DNA]</scope>
    <source>
        <strain evidence="1 2">19.1</strain>
    </source>
</reference>
<protein>
    <submittedName>
        <fullName evidence="1">Pathogenicity island SaPIn1</fullName>
    </submittedName>
</protein>